<dbReference type="Pfam" id="PF01738">
    <property type="entry name" value="DLH"/>
    <property type="match status" value="1"/>
</dbReference>
<name>A0A1M7RJ58_9ACTN</name>
<reference evidence="2 3" key="1">
    <citation type="submission" date="2016-11" db="EMBL/GenBank/DDBJ databases">
        <authorList>
            <person name="Jaros S."/>
            <person name="Januszkiewicz K."/>
            <person name="Wedrychowicz H."/>
        </authorList>
    </citation>
    <scope>NUCLEOTIDE SEQUENCE [LARGE SCALE GENOMIC DNA]</scope>
    <source>
        <strain evidence="2 3">DSM 46144</strain>
    </source>
</reference>
<dbReference type="PANTHER" id="PTHR46623">
    <property type="entry name" value="CARBOXYMETHYLENEBUTENOLIDASE-RELATED"/>
    <property type="match status" value="1"/>
</dbReference>
<dbReference type="RefSeq" id="WP_073263238.1">
    <property type="nucleotide sequence ID" value="NZ_FRCS01000015.1"/>
</dbReference>
<evidence type="ECO:0000259" key="1">
    <source>
        <dbReference type="Pfam" id="PF01738"/>
    </source>
</evidence>
<protein>
    <submittedName>
        <fullName evidence="2">Carboxymethylenebutenolidase</fullName>
    </submittedName>
</protein>
<dbReference type="SUPFAM" id="SSF53474">
    <property type="entry name" value="alpha/beta-Hydrolases"/>
    <property type="match status" value="1"/>
</dbReference>
<organism evidence="2 3">
    <name type="scientific">Cryptosporangium aurantiacum</name>
    <dbReference type="NCBI Taxonomy" id="134849"/>
    <lineage>
        <taxon>Bacteria</taxon>
        <taxon>Bacillati</taxon>
        <taxon>Actinomycetota</taxon>
        <taxon>Actinomycetes</taxon>
        <taxon>Cryptosporangiales</taxon>
        <taxon>Cryptosporangiaceae</taxon>
        <taxon>Cryptosporangium</taxon>
    </lineage>
</organism>
<feature type="domain" description="Dienelactone hydrolase" evidence="1">
    <location>
        <begin position="15"/>
        <end position="222"/>
    </location>
</feature>
<gene>
    <name evidence="2" type="ORF">SAMN05443668_11519</name>
</gene>
<dbReference type="Proteomes" id="UP000184440">
    <property type="component" value="Unassembled WGS sequence"/>
</dbReference>
<dbReference type="EMBL" id="FRCS01000015">
    <property type="protein sequence ID" value="SHN46333.1"/>
    <property type="molecule type" value="Genomic_DNA"/>
</dbReference>
<dbReference type="AlphaFoldDB" id="A0A1M7RJ58"/>
<dbReference type="InterPro" id="IPR029058">
    <property type="entry name" value="AB_hydrolase_fold"/>
</dbReference>
<evidence type="ECO:0000313" key="2">
    <source>
        <dbReference type="EMBL" id="SHN46333.1"/>
    </source>
</evidence>
<keyword evidence="3" id="KW-1185">Reference proteome</keyword>
<dbReference type="OrthoDB" id="3208682at2"/>
<dbReference type="Gene3D" id="3.40.50.1820">
    <property type="entry name" value="alpha/beta hydrolase"/>
    <property type="match status" value="1"/>
</dbReference>
<dbReference type="InterPro" id="IPR051049">
    <property type="entry name" value="Dienelactone_hydrolase-like"/>
</dbReference>
<dbReference type="InterPro" id="IPR002925">
    <property type="entry name" value="Dienelactn_hydro"/>
</dbReference>
<sequence length="224" mass="23150">MGENVSFPVDGGTADGYLARPADGNGPGVLVLPAWWGLVGQIKSVADRLAGEGFVALAPDLYRGAVATGADEAQRLAAELPADRVAGDLVGAARYLAATVEGKVGAVGFGLGGSLALWAASLTDDVVAAGAFYPLVPWHPAQPDWSAFGGTAAVVHAADEDSATTGPELDVARKAVETVGGELTIHEYPGTKRGFYNDDRTESYDPHASATAWARTLELFRSRL</sequence>
<evidence type="ECO:0000313" key="3">
    <source>
        <dbReference type="Proteomes" id="UP000184440"/>
    </source>
</evidence>
<proteinExistence type="predicted"/>
<dbReference type="STRING" id="134849.SAMN05443668_11519"/>
<dbReference type="GO" id="GO:0016787">
    <property type="term" value="F:hydrolase activity"/>
    <property type="evidence" value="ECO:0007669"/>
    <property type="project" value="InterPro"/>
</dbReference>
<dbReference type="PANTHER" id="PTHR46623:SF6">
    <property type="entry name" value="ALPHA_BETA-HYDROLASES SUPERFAMILY PROTEIN"/>
    <property type="match status" value="1"/>
</dbReference>
<accession>A0A1M7RJ58</accession>